<evidence type="ECO:0000256" key="1">
    <source>
        <dbReference type="ARBA" id="ARBA00022553"/>
    </source>
</evidence>
<feature type="modified residue" description="4-aspartylphosphate" evidence="3">
    <location>
        <position position="59"/>
    </location>
</feature>
<reference evidence="6 7" key="1">
    <citation type="submission" date="2019-11" db="EMBL/GenBank/DDBJ databases">
        <title>Comparative genomics of hydrocarbon-degrading Desulfosarcina strains.</title>
        <authorList>
            <person name="Watanabe M."/>
            <person name="Kojima H."/>
            <person name="Fukui M."/>
        </authorList>
    </citation>
    <scope>NUCLEOTIDE SEQUENCE [LARGE SCALE GENOMIC DNA]</scope>
    <source>
        <strain evidence="7">oXyS1</strain>
    </source>
</reference>
<name>A0A5K8A5R7_9BACT</name>
<dbReference type="SMART" id="SM00448">
    <property type="entry name" value="REC"/>
    <property type="match status" value="1"/>
</dbReference>
<feature type="domain" description="Response regulatory" evidence="5">
    <location>
        <begin position="8"/>
        <end position="124"/>
    </location>
</feature>
<dbReference type="RefSeq" id="WP_155309329.1">
    <property type="nucleotide sequence ID" value="NZ_AP021879.1"/>
</dbReference>
<dbReference type="GO" id="GO:0003677">
    <property type="term" value="F:DNA binding"/>
    <property type="evidence" value="ECO:0007669"/>
    <property type="project" value="UniProtKB-KW"/>
</dbReference>
<dbReference type="EMBL" id="AP021879">
    <property type="protein sequence ID" value="BBO87932.1"/>
    <property type="molecule type" value="Genomic_DNA"/>
</dbReference>
<dbReference type="InterPro" id="IPR058245">
    <property type="entry name" value="NreC/VraR/RcsB-like_REC"/>
</dbReference>
<gene>
    <name evidence="6" type="ORF">DSCOOX_11120</name>
</gene>
<dbReference type="InterPro" id="IPR011006">
    <property type="entry name" value="CheY-like_superfamily"/>
</dbReference>
<evidence type="ECO:0000256" key="2">
    <source>
        <dbReference type="ARBA" id="ARBA00023125"/>
    </source>
</evidence>
<dbReference type="Pfam" id="PF00072">
    <property type="entry name" value="Response_reg"/>
    <property type="match status" value="1"/>
</dbReference>
<evidence type="ECO:0000313" key="6">
    <source>
        <dbReference type="EMBL" id="BBO87932.1"/>
    </source>
</evidence>
<evidence type="ECO:0000259" key="4">
    <source>
        <dbReference type="PROSITE" id="PS50043"/>
    </source>
</evidence>
<accession>A0A5K8A5R7</accession>
<dbReference type="GO" id="GO:0000160">
    <property type="term" value="P:phosphorelay signal transduction system"/>
    <property type="evidence" value="ECO:0007669"/>
    <property type="project" value="InterPro"/>
</dbReference>
<protein>
    <submittedName>
        <fullName evidence="6">DNA-binding response regulator</fullName>
    </submittedName>
</protein>
<dbReference type="InterPro" id="IPR016032">
    <property type="entry name" value="Sig_transdc_resp-reg_C-effctor"/>
</dbReference>
<dbReference type="AlphaFoldDB" id="A0A5K8A5R7"/>
<sequence length="220" mass="24476">MAPPPKRKILIVDDHPVFCLGMSELINKAADLTVCGSEETPSGAMKAIQRLSPDLIIVDISLKESNGIDLIGEINARFRGLPTLVLSMYDESLYAERALMAGARGYLMKQEAIAVVVEAIHQVLQGKVYASEAVKEKVFQRLVSPHNTADTSPLDALTSRELETFRLIGQGLSTREIAERMKLSIKTIGTYRERIKEKLNLKHYTELVKAAVHYLKITEK</sequence>
<dbReference type="PANTHER" id="PTHR43214:SF43">
    <property type="entry name" value="TWO-COMPONENT RESPONSE REGULATOR"/>
    <property type="match status" value="1"/>
</dbReference>
<dbReference type="InterPro" id="IPR001789">
    <property type="entry name" value="Sig_transdc_resp-reg_receiver"/>
</dbReference>
<dbReference type="SMART" id="SM00421">
    <property type="entry name" value="HTH_LUXR"/>
    <property type="match status" value="1"/>
</dbReference>
<keyword evidence="7" id="KW-1185">Reference proteome</keyword>
<dbReference type="CDD" id="cd06170">
    <property type="entry name" value="LuxR_C_like"/>
    <property type="match status" value="1"/>
</dbReference>
<dbReference type="Pfam" id="PF00196">
    <property type="entry name" value="GerE"/>
    <property type="match status" value="1"/>
</dbReference>
<keyword evidence="2 6" id="KW-0238">DNA-binding</keyword>
<keyword evidence="1 3" id="KW-0597">Phosphoprotein</keyword>
<dbReference type="Gene3D" id="3.40.50.2300">
    <property type="match status" value="1"/>
</dbReference>
<dbReference type="PROSITE" id="PS00622">
    <property type="entry name" value="HTH_LUXR_1"/>
    <property type="match status" value="1"/>
</dbReference>
<dbReference type="SUPFAM" id="SSF52172">
    <property type="entry name" value="CheY-like"/>
    <property type="match status" value="1"/>
</dbReference>
<dbReference type="PANTHER" id="PTHR43214">
    <property type="entry name" value="TWO-COMPONENT RESPONSE REGULATOR"/>
    <property type="match status" value="1"/>
</dbReference>
<proteinExistence type="predicted"/>
<evidence type="ECO:0000259" key="5">
    <source>
        <dbReference type="PROSITE" id="PS50110"/>
    </source>
</evidence>
<dbReference type="GO" id="GO:0006355">
    <property type="term" value="P:regulation of DNA-templated transcription"/>
    <property type="evidence" value="ECO:0007669"/>
    <property type="project" value="InterPro"/>
</dbReference>
<feature type="domain" description="HTH luxR-type" evidence="4">
    <location>
        <begin position="150"/>
        <end position="215"/>
    </location>
</feature>
<evidence type="ECO:0000256" key="3">
    <source>
        <dbReference type="PROSITE-ProRule" id="PRU00169"/>
    </source>
</evidence>
<dbReference type="InterPro" id="IPR039420">
    <property type="entry name" value="WalR-like"/>
</dbReference>
<dbReference type="SUPFAM" id="SSF46894">
    <property type="entry name" value="C-terminal effector domain of the bipartite response regulators"/>
    <property type="match status" value="1"/>
</dbReference>
<evidence type="ECO:0000313" key="7">
    <source>
        <dbReference type="Proteomes" id="UP000422108"/>
    </source>
</evidence>
<organism evidence="6 7">
    <name type="scientific">Desulfosarcina ovata subsp. ovata</name>
    <dbReference type="NCBI Taxonomy" id="2752305"/>
    <lineage>
        <taxon>Bacteria</taxon>
        <taxon>Pseudomonadati</taxon>
        <taxon>Thermodesulfobacteriota</taxon>
        <taxon>Desulfobacteria</taxon>
        <taxon>Desulfobacterales</taxon>
        <taxon>Desulfosarcinaceae</taxon>
        <taxon>Desulfosarcina</taxon>
    </lineage>
</organism>
<dbReference type="InterPro" id="IPR000792">
    <property type="entry name" value="Tscrpt_reg_LuxR_C"/>
</dbReference>
<dbReference type="Proteomes" id="UP000422108">
    <property type="component" value="Chromosome"/>
</dbReference>
<dbReference type="PRINTS" id="PR00038">
    <property type="entry name" value="HTHLUXR"/>
</dbReference>
<dbReference type="PROSITE" id="PS50110">
    <property type="entry name" value="RESPONSE_REGULATORY"/>
    <property type="match status" value="1"/>
</dbReference>
<dbReference type="PROSITE" id="PS50043">
    <property type="entry name" value="HTH_LUXR_2"/>
    <property type="match status" value="1"/>
</dbReference>
<dbReference type="CDD" id="cd17535">
    <property type="entry name" value="REC_NarL-like"/>
    <property type="match status" value="1"/>
</dbReference>